<gene>
    <name evidence="2" type="ORF">H9X81_01975</name>
</gene>
<keyword evidence="2" id="KW-0808">Transferase</keyword>
<dbReference type="Pfam" id="PF13679">
    <property type="entry name" value="Methyltransf_32"/>
    <property type="match status" value="1"/>
</dbReference>
<organism evidence="2 3">
    <name type="scientific">Hydrogenoanaerobacterium saccharovorans</name>
    <dbReference type="NCBI Taxonomy" id="474960"/>
    <lineage>
        <taxon>Bacteria</taxon>
        <taxon>Bacillati</taxon>
        <taxon>Bacillota</taxon>
        <taxon>Clostridia</taxon>
        <taxon>Eubacteriales</taxon>
        <taxon>Oscillospiraceae</taxon>
        <taxon>Hydrogenoanaerobacterium</taxon>
    </lineage>
</organism>
<dbReference type="PANTHER" id="PTHR13369:SF3">
    <property type="entry name" value="METHYLTRANSFERASE DOMAIN-CONTAINING PROTEIN"/>
    <property type="match status" value="1"/>
</dbReference>
<comment type="caution">
    <text evidence="2">The sequence shown here is derived from an EMBL/GenBank/DDBJ whole genome shotgun (WGS) entry which is preliminary data.</text>
</comment>
<protein>
    <submittedName>
        <fullName evidence="2">SAM-dependent methyltransferase</fullName>
    </submittedName>
</protein>
<evidence type="ECO:0000313" key="2">
    <source>
        <dbReference type="EMBL" id="MBM6922463.1"/>
    </source>
</evidence>
<dbReference type="Gene3D" id="3.40.50.150">
    <property type="entry name" value="Vaccinia Virus protein VP39"/>
    <property type="match status" value="1"/>
</dbReference>
<accession>A0ABS2GK05</accession>
<feature type="domain" description="Methyltransferase" evidence="1">
    <location>
        <begin position="95"/>
        <end position="229"/>
    </location>
</feature>
<sequence length="332" mass="37831">MLHENLSAPEAAEAVAGLLENTFCQCILHTTEHDYHMTCFSRLKIKTQPPTKAGEQNLSHNKQKAYAIPDGEPCDFLIHLGVMNADGHVLKAHYDKFRQINKYLELVAGCVDSLPKDRRIHIVDFGCCKSYLTFGLYYYLVRQLGLNVKIIGLDLKDDVIRFCEQVARDLGYDGLSFLTGDIQSYVSGEPIDMVVTLHACDVATDAAIVQAIGWDCRILLTVPCCQHELFPKIKNDRMKVMLKHGIIKERFSALLTDSIRGQLLEACGYDVNIMEFISLEHTPKNILIKAVRNGRPDRQKYQEYLAFAKDWQIRPYLEEELARIGRIPERQD</sequence>
<dbReference type="RefSeq" id="WP_204719413.1">
    <property type="nucleotide sequence ID" value="NZ_JACSNR010000001.1"/>
</dbReference>
<dbReference type="GO" id="GO:0032259">
    <property type="term" value="P:methylation"/>
    <property type="evidence" value="ECO:0007669"/>
    <property type="project" value="UniProtKB-KW"/>
</dbReference>
<dbReference type="PANTHER" id="PTHR13369">
    <property type="match status" value="1"/>
</dbReference>
<reference evidence="2 3" key="1">
    <citation type="journal article" date="2021" name="Sci. Rep.">
        <title>The distribution of antibiotic resistance genes in chicken gut microbiota commensals.</title>
        <authorList>
            <person name="Juricova H."/>
            <person name="Matiasovicova J."/>
            <person name="Kubasova T."/>
            <person name="Cejkova D."/>
            <person name="Rychlik I."/>
        </authorList>
    </citation>
    <scope>NUCLEOTIDE SEQUENCE [LARGE SCALE GENOMIC DNA]</scope>
    <source>
        <strain evidence="2 3">An564</strain>
    </source>
</reference>
<keyword evidence="3" id="KW-1185">Reference proteome</keyword>
<keyword evidence="2" id="KW-0489">Methyltransferase</keyword>
<evidence type="ECO:0000259" key="1">
    <source>
        <dbReference type="Pfam" id="PF13679"/>
    </source>
</evidence>
<name>A0ABS2GK05_9FIRM</name>
<dbReference type="SUPFAM" id="SSF53335">
    <property type="entry name" value="S-adenosyl-L-methionine-dependent methyltransferases"/>
    <property type="match status" value="1"/>
</dbReference>
<dbReference type="Proteomes" id="UP000724149">
    <property type="component" value="Unassembled WGS sequence"/>
</dbReference>
<dbReference type="EMBL" id="JACSNR010000001">
    <property type="protein sequence ID" value="MBM6922463.1"/>
    <property type="molecule type" value="Genomic_DNA"/>
</dbReference>
<dbReference type="InterPro" id="IPR029063">
    <property type="entry name" value="SAM-dependent_MTases_sf"/>
</dbReference>
<dbReference type="GO" id="GO:0008168">
    <property type="term" value="F:methyltransferase activity"/>
    <property type="evidence" value="ECO:0007669"/>
    <property type="project" value="UniProtKB-KW"/>
</dbReference>
<proteinExistence type="predicted"/>
<evidence type="ECO:0000313" key="3">
    <source>
        <dbReference type="Proteomes" id="UP000724149"/>
    </source>
</evidence>
<dbReference type="InterPro" id="IPR025714">
    <property type="entry name" value="Methyltranfer_dom"/>
</dbReference>